<evidence type="ECO:0000256" key="2">
    <source>
        <dbReference type="SAM" id="SignalP"/>
    </source>
</evidence>
<name>A0A8J7LSI5_9RHOB</name>
<reference evidence="4" key="1">
    <citation type="submission" date="2020-12" db="EMBL/GenBank/DDBJ databases">
        <title>Sedimentitalea sp. nov., isolated from sand in Incheon.</title>
        <authorList>
            <person name="Kim W."/>
        </authorList>
    </citation>
    <scope>NUCLEOTIDE SEQUENCE</scope>
    <source>
        <strain evidence="4">CAU 1593</strain>
    </source>
</reference>
<comment type="caution">
    <text evidence="4">The sequence shown here is derived from an EMBL/GenBank/DDBJ whole genome shotgun (WGS) entry which is preliminary data.</text>
</comment>
<dbReference type="GO" id="GO:0008684">
    <property type="term" value="F:2-oxopent-4-enoate hydratase activity"/>
    <property type="evidence" value="ECO:0007669"/>
    <property type="project" value="TreeGrafter"/>
</dbReference>
<dbReference type="Gene3D" id="3.90.850.10">
    <property type="entry name" value="Fumarylacetoacetase-like, C-terminal domain"/>
    <property type="match status" value="1"/>
</dbReference>
<dbReference type="Proteomes" id="UP000619079">
    <property type="component" value="Unassembled WGS sequence"/>
</dbReference>
<accession>A0A8J7LSI5</accession>
<evidence type="ECO:0000259" key="3">
    <source>
        <dbReference type="Pfam" id="PF01557"/>
    </source>
</evidence>
<feature type="domain" description="Fumarylacetoacetase-like C-terminal" evidence="3">
    <location>
        <begin position="100"/>
        <end position="250"/>
    </location>
</feature>
<evidence type="ECO:0000313" key="5">
    <source>
        <dbReference type="Proteomes" id="UP000619079"/>
    </source>
</evidence>
<feature type="chain" id="PRO_5035322772" evidence="2">
    <location>
        <begin position="21"/>
        <end position="282"/>
    </location>
</feature>
<keyword evidence="4" id="KW-0378">Hydrolase</keyword>
<dbReference type="PANTHER" id="PTHR30143">
    <property type="entry name" value="ACID HYDRATASE"/>
    <property type="match status" value="1"/>
</dbReference>
<organism evidence="4 5">
    <name type="scientific">Sedimentitalea arenosa</name>
    <dbReference type="NCBI Taxonomy" id="2798803"/>
    <lineage>
        <taxon>Bacteria</taxon>
        <taxon>Pseudomonadati</taxon>
        <taxon>Pseudomonadota</taxon>
        <taxon>Alphaproteobacteria</taxon>
        <taxon>Rhodobacterales</taxon>
        <taxon>Paracoccaceae</taxon>
        <taxon>Sedimentitalea</taxon>
    </lineage>
</organism>
<gene>
    <name evidence="4" type="ORF">JF290_10930</name>
</gene>
<dbReference type="RefSeq" id="WP_199024922.1">
    <property type="nucleotide sequence ID" value="NZ_JAELVR010000007.1"/>
</dbReference>
<dbReference type="GO" id="GO:0016787">
    <property type="term" value="F:hydrolase activity"/>
    <property type="evidence" value="ECO:0007669"/>
    <property type="project" value="UniProtKB-KW"/>
</dbReference>
<dbReference type="AlphaFoldDB" id="A0A8J7LSI5"/>
<dbReference type="EMBL" id="JAELVR010000007">
    <property type="protein sequence ID" value="MBJ6372039.1"/>
    <property type="molecule type" value="Genomic_DNA"/>
</dbReference>
<sequence length="282" mass="28666">MTLKQTLAAGLICIAANAHADCASDAQVATFVADYMANTPTAALAAGGTMEDALCTQAKVVAAVSARMGPVIGYKAGLTSPPAQDRFGVSEPVQGVLYRDMMLPDGAEVPERWGARPLFEADLILVVGNDAINGASTAEEAMAHISAIRPFIELPDLTYAEGEPITGVTLTAMAVAPKLGVIGAEIPVEDAASTFAALGDMQVTLAAADGEVLAQAPGTAVLGHPVNAVLWLMSKGITLKAGDLVSVGSFGPLVPPANGKGGASVTYEGLPNDPTVSVRFRP</sequence>
<dbReference type="Pfam" id="PF01557">
    <property type="entry name" value="FAA_hydrolase"/>
    <property type="match status" value="1"/>
</dbReference>
<dbReference type="InterPro" id="IPR036663">
    <property type="entry name" value="Fumarylacetoacetase_C_sf"/>
</dbReference>
<feature type="signal peptide" evidence="2">
    <location>
        <begin position="1"/>
        <end position="20"/>
    </location>
</feature>
<dbReference type="InterPro" id="IPR050772">
    <property type="entry name" value="Hydratase-Decarb/MhpD_sf"/>
</dbReference>
<dbReference type="PANTHER" id="PTHR30143:SF0">
    <property type="entry name" value="2-KETO-4-PENTENOATE HYDRATASE"/>
    <property type="match status" value="1"/>
</dbReference>
<protein>
    <submittedName>
        <fullName evidence="4">Fumarylacetoacetate hydrolase family protein</fullName>
    </submittedName>
</protein>
<keyword evidence="5" id="KW-1185">Reference proteome</keyword>
<keyword evidence="2" id="KW-0732">Signal</keyword>
<keyword evidence="1" id="KW-0456">Lyase</keyword>
<proteinExistence type="predicted"/>
<dbReference type="SUPFAM" id="SSF56529">
    <property type="entry name" value="FAH"/>
    <property type="match status" value="1"/>
</dbReference>
<evidence type="ECO:0000256" key="1">
    <source>
        <dbReference type="ARBA" id="ARBA00023239"/>
    </source>
</evidence>
<dbReference type="GO" id="GO:0005737">
    <property type="term" value="C:cytoplasm"/>
    <property type="evidence" value="ECO:0007669"/>
    <property type="project" value="TreeGrafter"/>
</dbReference>
<dbReference type="InterPro" id="IPR011234">
    <property type="entry name" value="Fumarylacetoacetase-like_C"/>
</dbReference>
<evidence type="ECO:0000313" key="4">
    <source>
        <dbReference type="EMBL" id="MBJ6372039.1"/>
    </source>
</evidence>